<feature type="active site" description="Acyl-thioester intermediate" evidence="4">
    <location>
        <position position="230"/>
    </location>
</feature>
<keyword evidence="1" id="KW-0645">Protease</keyword>
<gene>
    <name evidence="6" type="ORF">JEOPIN946_00577</name>
</gene>
<dbReference type="GO" id="GO:0006508">
    <property type="term" value="P:proteolysis"/>
    <property type="evidence" value="ECO:0007669"/>
    <property type="project" value="UniProtKB-KW"/>
</dbReference>
<evidence type="ECO:0000256" key="4">
    <source>
        <dbReference type="PIRSR" id="PIRSR605754-1"/>
    </source>
</evidence>
<reference evidence="6 7" key="1">
    <citation type="submission" date="2020-07" db="EMBL/GenBank/DDBJ databases">
        <authorList>
            <person name="Criscuolo A."/>
        </authorList>
    </citation>
    <scope>NUCLEOTIDE SEQUENCE [LARGE SCALE GENOMIC DNA]</scope>
    <source>
        <strain evidence="6">CIP107946</strain>
    </source>
</reference>
<name>A0A6V7R5K2_9BACL</name>
<feature type="transmembrane region" description="Helical" evidence="5">
    <location>
        <begin position="20"/>
        <end position="40"/>
    </location>
</feature>
<evidence type="ECO:0000256" key="5">
    <source>
        <dbReference type="SAM" id="Phobius"/>
    </source>
</evidence>
<keyword evidence="3" id="KW-0788">Thiol protease</keyword>
<keyword evidence="5" id="KW-1133">Transmembrane helix</keyword>
<dbReference type="EMBL" id="CAJEWB010000005">
    <property type="protein sequence ID" value="CAD2072596.1"/>
    <property type="molecule type" value="Genomic_DNA"/>
</dbReference>
<dbReference type="Pfam" id="PF04203">
    <property type="entry name" value="Sortase"/>
    <property type="match status" value="1"/>
</dbReference>
<evidence type="ECO:0000256" key="2">
    <source>
        <dbReference type="ARBA" id="ARBA00022801"/>
    </source>
</evidence>
<dbReference type="Gene3D" id="2.40.260.10">
    <property type="entry name" value="Sortase"/>
    <property type="match status" value="1"/>
</dbReference>
<keyword evidence="5" id="KW-0812">Transmembrane</keyword>
<evidence type="ECO:0000256" key="1">
    <source>
        <dbReference type="ARBA" id="ARBA00022670"/>
    </source>
</evidence>
<dbReference type="InterPro" id="IPR042007">
    <property type="entry name" value="Sortase_A"/>
</dbReference>
<accession>A0A6V7R5K2</accession>
<proteinExistence type="predicted"/>
<sequence>MSFNDYMNQIEKKRKKRRLISLVIIFMLLPAIALLLYQPYQFYIKDPLTIKHANADANTYDATQIEQNEAWIDSLTNDSDVDEIKENHPNLYEDTGITYDWNAVRLIDRIPSDATINKRLYRGQLFIPALEMNVPIVEGVSNENLYTGASTMKPNMKLGKGNYALAGHLMPDPNTLFSPLKRAEHGMKIYTTDKNYVYVYEIKQIEYVAPTEIQWVEDVEGETLITLVTCGTLDGKSRIIVQGSFVEKLDVNELDTQLYESYIAN</sequence>
<dbReference type="Proteomes" id="UP000588186">
    <property type="component" value="Unassembled WGS sequence"/>
</dbReference>
<dbReference type="RefSeq" id="WP_186076690.1">
    <property type="nucleotide sequence ID" value="NZ_CAJEWB010000005.1"/>
</dbReference>
<dbReference type="AlphaFoldDB" id="A0A6V7R5K2"/>
<feature type="active site" description="Proton donor/acceptor" evidence="4">
    <location>
        <position position="168"/>
    </location>
</feature>
<dbReference type="CDD" id="cd06165">
    <property type="entry name" value="Sortase_A"/>
    <property type="match status" value="1"/>
</dbReference>
<comment type="caution">
    <text evidence="6">The sequence shown here is derived from an EMBL/GenBank/DDBJ whole genome shotgun (WGS) entry which is preliminary data.</text>
</comment>
<evidence type="ECO:0000256" key="3">
    <source>
        <dbReference type="ARBA" id="ARBA00022807"/>
    </source>
</evidence>
<keyword evidence="5" id="KW-0472">Membrane</keyword>
<dbReference type="InterPro" id="IPR005754">
    <property type="entry name" value="Sortase"/>
</dbReference>
<dbReference type="GO" id="GO:0008234">
    <property type="term" value="F:cysteine-type peptidase activity"/>
    <property type="evidence" value="ECO:0007669"/>
    <property type="project" value="UniProtKB-KW"/>
</dbReference>
<evidence type="ECO:0000313" key="7">
    <source>
        <dbReference type="Proteomes" id="UP000588186"/>
    </source>
</evidence>
<dbReference type="InterPro" id="IPR023365">
    <property type="entry name" value="Sortase_dom-sf"/>
</dbReference>
<evidence type="ECO:0000313" key="6">
    <source>
        <dbReference type="EMBL" id="CAD2072596.1"/>
    </source>
</evidence>
<keyword evidence="7" id="KW-1185">Reference proteome</keyword>
<protein>
    <submittedName>
        <fullName evidence="6">Sortase family protein</fullName>
    </submittedName>
</protein>
<organism evidence="6 7">
    <name type="scientific">Phocicoccus pinnipedialis</name>
    <dbReference type="NCBI Taxonomy" id="110845"/>
    <lineage>
        <taxon>Bacteria</taxon>
        <taxon>Bacillati</taxon>
        <taxon>Bacillota</taxon>
        <taxon>Bacilli</taxon>
        <taxon>Bacillales</taxon>
        <taxon>Salinicoccaceae</taxon>
        <taxon>Phocicoccus</taxon>
    </lineage>
</organism>
<keyword evidence="2" id="KW-0378">Hydrolase</keyword>
<dbReference type="SUPFAM" id="SSF63817">
    <property type="entry name" value="Sortase"/>
    <property type="match status" value="1"/>
</dbReference>
<dbReference type="NCBIfam" id="TIGR01076">
    <property type="entry name" value="sortase_fam"/>
    <property type="match status" value="1"/>
</dbReference>